<organism evidence="1 2">
    <name type="scientific">Pseudomonas fakonensis</name>
    <dbReference type="NCBI Taxonomy" id="2842355"/>
    <lineage>
        <taxon>Bacteria</taxon>
        <taxon>Pseudomonadati</taxon>
        <taxon>Pseudomonadota</taxon>
        <taxon>Gammaproteobacteria</taxon>
        <taxon>Pseudomonadales</taxon>
        <taxon>Pseudomonadaceae</taxon>
        <taxon>Pseudomonas</taxon>
    </lineage>
</organism>
<reference evidence="1" key="1">
    <citation type="journal article" date="2021" name="Microorganisms">
        <title>The Ever-Expanding Pseudomonas Genus: Description of 43 New Species and Partition of the Pseudomonas putida Group.</title>
        <authorList>
            <person name="Girard L."/>
            <person name="Lood C."/>
            <person name="Hofte M."/>
            <person name="Vandamme P."/>
            <person name="Rokni-Zadeh H."/>
            <person name="van Noort V."/>
            <person name="Lavigne R."/>
            <person name="De Mot R."/>
        </authorList>
    </citation>
    <scope>NUCLEOTIDE SEQUENCE</scope>
    <source>
        <strain evidence="1">COW40</strain>
    </source>
</reference>
<accession>A0ABX8NA16</accession>
<evidence type="ECO:0000313" key="1">
    <source>
        <dbReference type="EMBL" id="QXH53198.1"/>
    </source>
</evidence>
<evidence type="ECO:0008006" key="3">
    <source>
        <dbReference type="Google" id="ProtNLM"/>
    </source>
</evidence>
<dbReference type="RefSeq" id="WP_217842607.1">
    <property type="nucleotide sequence ID" value="NZ_CP077076.1"/>
</dbReference>
<dbReference type="EMBL" id="CP077076">
    <property type="protein sequence ID" value="QXH53198.1"/>
    <property type="molecule type" value="Genomic_DNA"/>
</dbReference>
<evidence type="ECO:0000313" key="2">
    <source>
        <dbReference type="Proteomes" id="UP001046350"/>
    </source>
</evidence>
<gene>
    <name evidence="1" type="ORF">KSS94_08805</name>
</gene>
<dbReference type="Proteomes" id="UP001046350">
    <property type="component" value="Chromosome"/>
</dbReference>
<keyword evidence="2" id="KW-1185">Reference proteome</keyword>
<sequence>MARRIAYTGAPVLTLEQVAFQCHAEPEDLQPELIDLIIIPGVTAQGESKTGAAIREAVYEEDWPAHYPSGHALDVGQVVAVESVLVLGEQGSQAEYGGRAEVVQGGKESYLRFPDGRPEGPLRIRYRAGVDLQAHPGVLSWMLMAAETAFSHRGLLVVGQTLTELPSSFVDHLLADITVPPRF</sequence>
<protein>
    <recommendedName>
        <fullName evidence="3">Phage gp6-like head-tail connector protein</fullName>
    </recommendedName>
</protein>
<proteinExistence type="predicted"/>
<name>A0ABX8NA16_9PSED</name>